<dbReference type="InParanoid" id="A0A2J6SJJ5"/>
<organism evidence="1 2">
    <name type="scientific">Hyaloscypha bicolor E</name>
    <dbReference type="NCBI Taxonomy" id="1095630"/>
    <lineage>
        <taxon>Eukaryota</taxon>
        <taxon>Fungi</taxon>
        <taxon>Dikarya</taxon>
        <taxon>Ascomycota</taxon>
        <taxon>Pezizomycotina</taxon>
        <taxon>Leotiomycetes</taxon>
        <taxon>Helotiales</taxon>
        <taxon>Hyaloscyphaceae</taxon>
        <taxon>Hyaloscypha</taxon>
        <taxon>Hyaloscypha bicolor</taxon>
    </lineage>
</organism>
<dbReference type="RefSeq" id="XP_024727845.1">
    <property type="nucleotide sequence ID" value="XM_024871147.1"/>
</dbReference>
<dbReference type="GeneID" id="36579229"/>
<keyword evidence="2" id="KW-1185">Reference proteome</keyword>
<gene>
    <name evidence="1" type="ORF">K444DRAFT_221814</name>
</gene>
<reference evidence="1 2" key="1">
    <citation type="submission" date="2016-04" db="EMBL/GenBank/DDBJ databases">
        <title>A degradative enzymes factory behind the ericoid mycorrhizal symbiosis.</title>
        <authorList>
            <consortium name="DOE Joint Genome Institute"/>
            <person name="Martino E."/>
            <person name="Morin E."/>
            <person name="Grelet G."/>
            <person name="Kuo A."/>
            <person name="Kohler A."/>
            <person name="Daghino S."/>
            <person name="Barry K."/>
            <person name="Choi C."/>
            <person name="Cichocki N."/>
            <person name="Clum A."/>
            <person name="Copeland A."/>
            <person name="Hainaut M."/>
            <person name="Haridas S."/>
            <person name="Labutti K."/>
            <person name="Lindquist E."/>
            <person name="Lipzen A."/>
            <person name="Khouja H.-R."/>
            <person name="Murat C."/>
            <person name="Ohm R."/>
            <person name="Olson A."/>
            <person name="Spatafora J."/>
            <person name="Veneault-Fourrey C."/>
            <person name="Henrissat B."/>
            <person name="Grigoriev I."/>
            <person name="Martin F."/>
            <person name="Perotto S."/>
        </authorList>
    </citation>
    <scope>NUCLEOTIDE SEQUENCE [LARGE SCALE GENOMIC DNA]</scope>
    <source>
        <strain evidence="1 2">E</strain>
    </source>
</reference>
<dbReference type="Proteomes" id="UP000235371">
    <property type="component" value="Unassembled WGS sequence"/>
</dbReference>
<protein>
    <submittedName>
        <fullName evidence="1">Uncharacterized protein</fullName>
    </submittedName>
</protein>
<proteinExistence type="predicted"/>
<dbReference type="AlphaFoldDB" id="A0A2J6SJJ5"/>
<evidence type="ECO:0000313" key="2">
    <source>
        <dbReference type="Proteomes" id="UP000235371"/>
    </source>
</evidence>
<name>A0A2J6SJJ5_9HELO</name>
<sequence length="87" mass="9103">MPVSCSRPFVSLRKASSVLLAVTAQIQVSFSEEAASIAAPSIAAEHPSLPTTYSTRPRVQILLSLSPKALKTLCVPISAIPPSSTNL</sequence>
<dbReference type="EMBL" id="KZ613912">
    <property type="protein sequence ID" value="PMD50941.1"/>
    <property type="molecule type" value="Genomic_DNA"/>
</dbReference>
<evidence type="ECO:0000313" key="1">
    <source>
        <dbReference type="EMBL" id="PMD50941.1"/>
    </source>
</evidence>
<accession>A0A2J6SJJ5</accession>